<keyword evidence="6" id="KW-0238">DNA-binding</keyword>
<comment type="subcellular location">
    <subcellularLocation>
        <location evidence="1">Nucleus</location>
    </subcellularLocation>
</comment>
<dbReference type="Pfam" id="PF00105">
    <property type="entry name" value="zf-C4"/>
    <property type="match status" value="1"/>
</dbReference>
<evidence type="ECO:0000313" key="14">
    <source>
        <dbReference type="Proteomes" id="UP001201812"/>
    </source>
</evidence>
<feature type="region of interest" description="Disordered" evidence="10">
    <location>
        <begin position="1"/>
        <end position="78"/>
    </location>
</feature>
<dbReference type="PANTHER" id="PTHR24086">
    <property type="entry name" value="NUCLEAR RECEPTOR SUBFAMILY 5 GROUP A"/>
    <property type="match status" value="1"/>
</dbReference>
<dbReference type="GO" id="GO:0009755">
    <property type="term" value="P:hormone-mediated signaling pathway"/>
    <property type="evidence" value="ECO:0007669"/>
    <property type="project" value="TreeGrafter"/>
</dbReference>
<evidence type="ECO:0000256" key="2">
    <source>
        <dbReference type="ARBA" id="ARBA00022723"/>
    </source>
</evidence>
<keyword evidence="5" id="KW-0805">Transcription regulation</keyword>
<evidence type="ECO:0000256" key="3">
    <source>
        <dbReference type="ARBA" id="ARBA00022771"/>
    </source>
</evidence>
<dbReference type="GO" id="GO:0090575">
    <property type="term" value="C:RNA polymerase II transcription regulator complex"/>
    <property type="evidence" value="ECO:0007669"/>
    <property type="project" value="TreeGrafter"/>
</dbReference>
<feature type="transmembrane region" description="Helical" evidence="11">
    <location>
        <begin position="300"/>
        <end position="321"/>
    </location>
</feature>
<keyword evidence="11" id="KW-1133">Transmembrane helix</keyword>
<dbReference type="EMBL" id="JAKKPZ010000006">
    <property type="protein sequence ID" value="KAI1720427.1"/>
    <property type="molecule type" value="Genomic_DNA"/>
</dbReference>
<dbReference type="Gene3D" id="3.30.50.10">
    <property type="entry name" value="Erythroid Transcription Factor GATA-1, subunit A"/>
    <property type="match status" value="1"/>
</dbReference>
<comment type="caution">
    <text evidence="13">The sequence shown here is derived from an EMBL/GenBank/DDBJ whole genome shotgun (WGS) entry which is preliminary data.</text>
</comment>
<dbReference type="PANTHER" id="PTHR24086:SF15">
    <property type="entry name" value="NUCLEAR HORMONE RECEPTOR FTZ-F1"/>
    <property type="match status" value="1"/>
</dbReference>
<evidence type="ECO:0000259" key="12">
    <source>
        <dbReference type="PROSITE" id="PS51030"/>
    </source>
</evidence>
<evidence type="ECO:0000256" key="7">
    <source>
        <dbReference type="ARBA" id="ARBA00023163"/>
    </source>
</evidence>
<reference evidence="13" key="1">
    <citation type="submission" date="2022-01" db="EMBL/GenBank/DDBJ databases">
        <title>Genome Sequence Resource for Two Populations of Ditylenchus destructor, the Migratory Endoparasitic Phytonematode.</title>
        <authorList>
            <person name="Zhang H."/>
            <person name="Lin R."/>
            <person name="Xie B."/>
        </authorList>
    </citation>
    <scope>NUCLEOTIDE SEQUENCE</scope>
    <source>
        <strain evidence="13">BazhouSP</strain>
    </source>
</reference>
<keyword evidence="11" id="KW-0472">Membrane</keyword>
<keyword evidence="4" id="KW-0862">Zinc</keyword>
<dbReference type="Proteomes" id="UP001201812">
    <property type="component" value="Unassembled WGS sequence"/>
</dbReference>
<keyword evidence="3" id="KW-0863">Zinc-finger</keyword>
<protein>
    <submittedName>
        <fullName evidence="13">Zinc finger, c4 type (Two domains) domain-containing protein</fullName>
    </submittedName>
</protein>
<dbReference type="PROSITE" id="PS51030">
    <property type="entry name" value="NUCLEAR_REC_DBD_2"/>
    <property type="match status" value="1"/>
</dbReference>
<organism evidence="13 14">
    <name type="scientific">Ditylenchus destructor</name>
    <dbReference type="NCBI Taxonomy" id="166010"/>
    <lineage>
        <taxon>Eukaryota</taxon>
        <taxon>Metazoa</taxon>
        <taxon>Ecdysozoa</taxon>
        <taxon>Nematoda</taxon>
        <taxon>Chromadorea</taxon>
        <taxon>Rhabditida</taxon>
        <taxon>Tylenchina</taxon>
        <taxon>Tylenchomorpha</taxon>
        <taxon>Sphaerularioidea</taxon>
        <taxon>Anguinidae</taxon>
        <taxon>Anguininae</taxon>
        <taxon>Ditylenchus</taxon>
    </lineage>
</organism>
<dbReference type="AlphaFoldDB" id="A0AAD4NAD6"/>
<feature type="compositionally biased region" description="Basic and acidic residues" evidence="10">
    <location>
        <begin position="46"/>
        <end position="75"/>
    </location>
</feature>
<keyword evidence="7" id="KW-0804">Transcription</keyword>
<feature type="compositionally biased region" description="Polar residues" evidence="10">
    <location>
        <begin position="9"/>
        <end position="28"/>
    </location>
</feature>
<evidence type="ECO:0000256" key="4">
    <source>
        <dbReference type="ARBA" id="ARBA00022833"/>
    </source>
</evidence>
<evidence type="ECO:0000256" key="6">
    <source>
        <dbReference type="ARBA" id="ARBA00023125"/>
    </source>
</evidence>
<keyword evidence="2" id="KW-0479">Metal-binding</keyword>
<sequence length="354" mass="38970">MTLEKEQLNAMSSPHNNSVNATPSTTKLFSDPHCTRQNGISHKHGSHTDTEDESSHSEGDDARNSVDHAQTHDSHTNGTAAHVMKLEIQEPMAPGMAQMSGDPVNFANLSAQQPMDHQFSAYHQNPYMAGYSTAGPQQMMSMAPGMGQQVHQQMRGMNPGRSMGSRCRQVSSAVAAQQMAYEHCPICGDKVSGYHYGLLTCESCKGFFKRTVQNKKQYSCSQEGNCVVDKSCRKRCPHCRFEKCLEMGMRMEVINSPLLLHLKNSKVKFPGFLPCGSPSCSTNKWPLAIVIQPALPPSPFSTFICFGFVACWALSPTGFYCRVLRSCMGMSKNQFIIGGHPSLKQKPASMPPLR</sequence>
<dbReference type="PROSITE" id="PS00031">
    <property type="entry name" value="NUCLEAR_REC_DBD_1"/>
    <property type="match status" value="1"/>
</dbReference>
<keyword evidence="8" id="KW-0675">Receptor</keyword>
<evidence type="ECO:0000256" key="10">
    <source>
        <dbReference type="SAM" id="MobiDB-lite"/>
    </source>
</evidence>
<keyword evidence="9" id="KW-0539">Nucleus</keyword>
<dbReference type="FunFam" id="3.30.50.10:FF:000006">
    <property type="entry name" value="Nuclear receptor subfamily 5 group A member"/>
    <property type="match status" value="1"/>
</dbReference>
<evidence type="ECO:0000256" key="5">
    <source>
        <dbReference type="ARBA" id="ARBA00023015"/>
    </source>
</evidence>
<dbReference type="GO" id="GO:0009888">
    <property type="term" value="P:tissue development"/>
    <property type="evidence" value="ECO:0007669"/>
    <property type="project" value="TreeGrafter"/>
</dbReference>
<keyword evidence="14" id="KW-1185">Reference proteome</keyword>
<evidence type="ECO:0000256" key="8">
    <source>
        <dbReference type="ARBA" id="ARBA00023170"/>
    </source>
</evidence>
<dbReference type="GO" id="GO:0008270">
    <property type="term" value="F:zinc ion binding"/>
    <property type="evidence" value="ECO:0007669"/>
    <property type="project" value="UniProtKB-KW"/>
</dbReference>
<dbReference type="PRINTS" id="PR00047">
    <property type="entry name" value="STROIDFINGER"/>
</dbReference>
<dbReference type="InterPro" id="IPR016355">
    <property type="entry name" value="NR5-like"/>
</dbReference>
<dbReference type="GO" id="GO:0004879">
    <property type="term" value="F:nuclear receptor activity"/>
    <property type="evidence" value="ECO:0007669"/>
    <property type="project" value="InterPro"/>
</dbReference>
<dbReference type="SMART" id="SM00399">
    <property type="entry name" value="ZnF_C4"/>
    <property type="match status" value="1"/>
</dbReference>
<evidence type="ECO:0000256" key="11">
    <source>
        <dbReference type="SAM" id="Phobius"/>
    </source>
</evidence>
<feature type="domain" description="Nuclear receptor" evidence="12">
    <location>
        <begin position="181"/>
        <end position="256"/>
    </location>
</feature>
<evidence type="ECO:0000256" key="1">
    <source>
        <dbReference type="ARBA" id="ARBA00004123"/>
    </source>
</evidence>
<dbReference type="SUPFAM" id="SSF57716">
    <property type="entry name" value="Glucocorticoid receptor-like (DNA-binding domain)"/>
    <property type="match status" value="1"/>
</dbReference>
<dbReference type="InterPro" id="IPR001628">
    <property type="entry name" value="Znf_hrmn_rcpt"/>
</dbReference>
<dbReference type="GO" id="GO:0000978">
    <property type="term" value="F:RNA polymerase II cis-regulatory region sequence-specific DNA binding"/>
    <property type="evidence" value="ECO:0007669"/>
    <property type="project" value="TreeGrafter"/>
</dbReference>
<gene>
    <name evidence="13" type="ORF">DdX_05820</name>
</gene>
<evidence type="ECO:0000256" key="9">
    <source>
        <dbReference type="ARBA" id="ARBA00023242"/>
    </source>
</evidence>
<dbReference type="InterPro" id="IPR013088">
    <property type="entry name" value="Znf_NHR/GATA"/>
</dbReference>
<keyword evidence="11" id="KW-0812">Transmembrane</keyword>
<evidence type="ECO:0000313" key="13">
    <source>
        <dbReference type="EMBL" id="KAI1720427.1"/>
    </source>
</evidence>
<name>A0AAD4NAD6_9BILA</name>
<proteinExistence type="predicted"/>
<accession>A0AAD4NAD6</accession>